<dbReference type="AlphaFoldDB" id="A0A1F8F4D1"/>
<protein>
    <submittedName>
        <fullName evidence="1">Uncharacterized protein</fullName>
    </submittedName>
</protein>
<proteinExistence type="predicted"/>
<gene>
    <name evidence="1" type="ORF">A2669_01955</name>
</gene>
<comment type="caution">
    <text evidence="1">The sequence shown here is derived from an EMBL/GenBank/DDBJ whole genome shotgun (WGS) entry which is preliminary data.</text>
</comment>
<sequence>MDIPNDKGFPADVVQCDGCGGLGCQTCENKGWLPAGHPRGRTCAYESCGNPIPPGQVAVYCSNDCAFEDA</sequence>
<name>A0A1F8F4D1_9BACT</name>
<organism evidence="1 2">
    <name type="scientific">Candidatus Yanofskybacteria bacterium RIFCSPHIGHO2_01_FULL_48_25b</name>
    <dbReference type="NCBI Taxonomy" id="1802672"/>
    <lineage>
        <taxon>Bacteria</taxon>
        <taxon>Candidatus Yanofskyibacteriota</taxon>
    </lineage>
</organism>
<accession>A0A1F8F4D1</accession>
<dbReference type="Proteomes" id="UP000177605">
    <property type="component" value="Unassembled WGS sequence"/>
</dbReference>
<evidence type="ECO:0000313" key="2">
    <source>
        <dbReference type="Proteomes" id="UP000177605"/>
    </source>
</evidence>
<dbReference type="EMBL" id="MGJM01000001">
    <property type="protein sequence ID" value="OGN07460.1"/>
    <property type="molecule type" value="Genomic_DNA"/>
</dbReference>
<reference evidence="1 2" key="1">
    <citation type="journal article" date="2016" name="Nat. Commun.">
        <title>Thousands of microbial genomes shed light on interconnected biogeochemical processes in an aquifer system.</title>
        <authorList>
            <person name="Anantharaman K."/>
            <person name="Brown C.T."/>
            <person name="Hug L.A."/>
            <person name="Sharon I."/>
            <person name="Castelle C.J."/>
            <person name="Probst A.J."/>
            <person name="Thomas B.C."/>
            <person name="Singh A."/>
            <person name="Wilkins M.J."/>
            <person name="Karaoz U."/>
            <person name="Brodie E.L."/>
            <person name="Williams K.H."/>
            <person name="Hubbard S.S."/>
            <person name="Banfield J.F."/>
        </authorList>
    </citation>
    <scope>NUCLEOTIDE SEQUENCE [LARGE SCALE GENOMIC DNA]</scope>
</reference>
<evidence type="ECO:0000313" key="1">
    <source>
        <dbReference type="EMBL" id="OGN07460.1"/>
    </source>
</evidence>